<accession>D7FKY9</accession>
<reference evidence="2 3" key="1">
    <citation type="journal article" date="2010" name="Nature">
        <title>The Ectocarpus genome and the independent evolution of multicellularity in brown algae.</title>
        <authorList>
            <person name="Cock J.M."/>
            <person name="Sterck L."/>
            <person name="Rouze P."/>
            <person name="Scornet D."/>
            <person name="Allen A.E."/>
            <person name="Amoutzias G."/>
            <person name="Anthouard V."/>
            <person name="Artiguenave F."/>
            <person name="Aury J.M."/>
            <person name="Badger J.H."/>
            <person name="Beszteri B."/>
            <person name="Billiau K."/>
            <person name="Bonnet E."/>
            <person name="Bothwell J.H."/>
            <person name="Bowler C."/>
            <person name="Boyen C."/>
            <person name="Brownlee C."/>
            <person name="Carrano C.J."/>
            <person name="Charrier B."/>
            <person name="Cho G.Y."/>
            <person name="Coelho S.M."/>
            <person name="Collen J."/>
            <person name="Corre E."/>
            <person name="Da Silva C."/>
            <person name="Delage L."/>
            <person name="Delaroque N."/>
            <person name="Dittami S.M."/>
            <person name="Doulbeau S."/>
            <person name="Elias M."/>
            <person name="Farnham G."/>
            <person name="Gachon C.M."/>
            <person name="Gschloessl B."/>
            <person name="Heesch S."/>
            <person name="Jabbari K."/>
            <person name="Jubin C."/>
            <person name="Kawai H."/>
            <person name="Kimura K."/>
            <person name="Kloareg B."/>
            <person name="Kupper F.C."/>
            <person name="Lang D."/>
            <person name="Le Bail A."/>
            <person name="Leblanc C."/>
            <person name="Lerouge P."/>
            <person name="Lohr M."/>
            <person name="Lopez P.J."/>
            <person name="Martens C."/>
            <person name="Maumus F."/>
            <person name="Michel G."/>
            <person name="Miranda-Saavedra D."/>
            <person name="Morales J."/>
            <person name="Moreau H."/>
            <person name="Motomura T."/>
            <person name="Nagasato C."/>
            <person name="Napoli C.A."/>
            <person name="Nelson D.R."/>
            <person name="Nyvall-Collen P."/>
            <person name="Peters A.F."/>
            <person name="Pommier C."/>
            <person name="Potin P."/>
            <person name="Poulain J."/>
            <person name="Quesneville H."/>
            <person name="Read B."/>
            <person name="Rensing S.A."/>
            <person name="Ritter A."/>
            <person name="Rousvoal S."/>
            <person name="Samanta M."/>
            <person name="Samson G."/>
            <person name="Schroeder D.C."/>
            <person name="Segurens B."/>
            <person name="Strittmatter M."/>
            <person name="Tonon T."/>
            <person name="Tregear J.W."/>
            <person name="Valentin K."/>
            <person name="von Dassow P."/>
            <person name="Yamagishi T."/>
            <person name="Van de Peer Y."/>
            <person name="Wincker P."/>
        </authorList>
    </citation>
    <scope>NUCLEOTIDE SEQUENCE [LARGE SCALE GENOMIC DNA]</scope>
    <source>
        <strain evidence="3">Ec32 / CCAP1310/4</strain>
    </source>
</reference>
<dbReference type="PANTHER" id="PTHR36377">
    <property type="entry name" value="DNA MISMATCH REPAIR PROTEIN"/>
    <property type="match status" value="1"/>
</dbReference>
<keyword evidence="3" id="KW-1185">Reference proteome</keyword>
<organism evidence="2 3">
    <name type="scientific">Ectocarpus siliculosus</name>
    <name type="common">Brown alga</name>
    <name type="synonym">Conferva siliculosa</name>
    <dbReference type="NCBI Taxonomy" id="2880"/>
    <lineage>
        <taxon>Eukaryota</taxon>
        <taxon>Sar</taxon>
        <taxon>Stramenopiles</taxon>
        <taxon>Ochrophyta</taxon>
        <taxon>PX clade</taxon>
        <taxon>Phaeophyceae</taxon>
        <taxon>Ectocarpales</taxon>
        <taxon>Ectocarpaceae</taxon>
        <taxon>Ectocarpus</taxon>
    </lineage>
</organism>
<dbReference type="AlphaFoldDB" id="D7FKY9"/>
<name>D7FKY9_ECTSI</name>
<evidence type="ECO:0000313" key="2">
    <source>
        <dbReference type="EMBL" id="CBJ29532.1"/>
    </source>
</evidence>
<protein>
    <submittedName>
        <fullName evidence="2">Uncharacterized protein</fullName>
    </submittedName>
</protein>
<gene>
    <name evidence="2" type="ORF">Esi_0150_0024</name>
</gene>
<evidence type="ECO:0000256" key="1">
    <source>
        <dbReference type="SAM" id="MobiDB-lite"/>
    </source>
</evidence>
<dbReference type="OrthoDB" id="64616at2759"/>
<evidence type="ECO:0000313" key="3">
    <source>
        <dbReference type="Proteomes" id="UP000002630"/>
    </source>
</evidence>
<feature type="region of interest" description="Disordered" evidence="1">
    <location>
        <begin position="63"/>
        <end position="82"/>
    </location>
</feature>
<dbReference type="InParanoid" id="D7FKY9"/>
<dbReference type="EMBL" id="FN649736">
    <property type="protein sequence ID" value="CBJ29532.1"/>
    <property type="molecule type" value="Genomic_DNA"/>
</dbReference>
<dbReference type="PANTHER" id="PTHR36377:SF1">
    <property type="entry name" value="DNA MISMATCH REPAIR PROTEIN"/>
    <property type="match status" value="1"/>
</dbReference>
<proteinExistence type="predicted"/>
<dbReference type="EMBL" id="FN648070">
    <property type="protein sequence ID" value="CBJ29532.1"/>
    <property type="molecule type" value="Genomic_DNA"/>
</dbReference>
<dbReference type="OMA" id="VIGMGME"/>
<dbReference type="Proteomes" id="UP000002630">
    <property type="component" value="Linkage Group LG11"/>
</dbReference>
<sequence>MSSSKFATVMLQFVPASFVVGAGMELFMLNTGFYDVALRKEAERRAEAEEEYQARRARIEARRRARLSNNGSSPSGGGGRGE</sequence>